<dbReference type="GeneID" id="118410796"/>
<dbReference type="RefSeq" id="XP_035668510.1">
    <property type="nucleotide sequence ID" value="XM_035812617.1"/>
</dbReference>
<dbReference type="OrthoDB" id="10264956at2759"/>
<evidence type="ECO:0000313" key="13">
    <source>
        <dbReference type="Proteomes" id="UP000001554"/>
    </source>
</evidence>
<name>A0A9J7MIG7_BRAFL</name>
<dbReference type="GO" id="GO:0009311">
    <property type="term" value="P:oligosaccharide metabolic process"/>
    <property type="evidence" value="ECO:0000318"/>
    <property type="project" value="GO_Central"/>
</dbReference>
<evidence type="ECO:0000256" key="7">
    <source>
        <dbReference type="ARBA" id="ARBA00022989"/>
    </source>
</evidence>
<dbReference type="AlphaFoldDB" id="A0A9J7MIG7"/>
<feature type="compositionally biased region" description="Basic residues" evidence="11">
    <location>
        <begin position="115"/>
        <end position="129"/>
    </location>
</feature>
<keyword evidence="3" id="KW-0328">Glycosyltransferase</keyword>
<evidence type="ECO:0000256" key="10">
    <source>
        <dbReference type="ARBA" id="ARBA00023180"/>
    </source>
</evidence>
<reference evidence="14" key="2">
    <citation type="submission" date="2025-08" db="UniProtKB">
        <authorList>
            <consortium name="RefSeq"/>
        </authorList>
    </citation>
    <scope>IDENTIFICATION</scope>
    <source>
        <strain evidence="14">S238N-H82</strain>
        <tissue evidence="14">Testes</tissue>
    </source>
</reference>
<dbReference type="InterPro" id="IPR001675">
    <property type="entry name" value="Glyco_trans_29"/>
</dbReference>
<evidence type="ECO:0000256" key="3">
    <source>
        <dbReference type="ARBA" id="ARBA00022676"/>
    </source>
</evidence>
<keyword evidence="10" id="KW-0325">Glycoprotein</keyword>
<keyword evidence="9 12" id="KW-0472">Membrane</keyword>
<evidence type="ECO:0000256" key="9">
    <source>
        <dbReference type="ARBA" id="ARBA00023136"/>
    </source>
</evidence>
<dbReference type="GO" id="GO:0003828">
    <property type="term" value="F:alpha-N-acetylneuraminate alpha-2,8-sialyltransferase activity"/>
    <property type="evidence" value="ECO:0000318"/>
    <property type="project" value="GO_Central"/>
</dbReference>
<evidence type="ECO:0000256" key="6">
    <source>
        <dbReference type="ARBA" id="ARBA00022968"/>
    </source>
</evidence>
<evidence type="ECO:0000256" key="8">
    <source>
        <dbReference type="ARBA" id="ARBA00023034"/>
    </source>
</evidence>
<protein>
    <submittedName>
        <fullName evidence="14">Alpha-N-acetylgalactosaminide alpha-2,6-sialyltransferase 1-like isoform X1</fullName>
    </submittedName>
</protein>
<comment type="similarity">
    <text evidence="2">Belongs to the glycosyltransferase 29 family.</text>
</comment>
<dbReference type="GO" id="GO:0006491">
    <property type="term" value="P:N-glycan processing"/>
    <property type="evidence" value="ECO:0000318"/>
    <property type="project" value="GO_Central"/>
</dbReference>
<dbReference type="Proteomes" id="UP000001554">
    <property type="component" value="Chromosome 3"/>
</dbReference>
<evidence type="ECO:0000256" key="1">
    <source>
        <dbReference type="ARBA" id="ARBA00004323"/>
    </source>
</evidence>
<proteinExistence type="inferred from homology"/>
<dbReference type="GO" id="GO:0000139">
    <property type="term" value="C:Golgi membrane"/>
    <property type="evidence" value="ECO:0007669"/>
    <property type="project" value="UniProtKB-SubCell"/>
</dbReference>
<evidence type="ECO:0000256" key="5">
    <source>
        <dbReference type="ARBA" id="ARBA00022692"/>
    </source>
</evidence>
<evidence type="ECO:0000313" key="14">
    <source>
        <dbReference type="RefSeq" id="XP_035668510.1"/>
    </source>
</evidence>
<evidence type="ECO:0000256" key="12">
    <source>
        <dbReference type="SAM" id="Phobius"/>
    </source>
</evidence>
<keyword evidence="13" id="KW-1185">Reference proteome</keyword>
<keyword evidence="4" id="KW-0808">Transferase</keyword>
<feature type="region of interest" description="Disordered" evidence="11">
    <location>
        <begin position="379"/>
        <end position="406"/>
    </location>
</feature>
<keyword evidence="6" id="KW-0735">Signal-anchor</keyword>
<feature type="region of interest" description="Disordered" evidence="11">
    <location>
        <begin position="98"/>
        <end position="129"/>
    </location>
</feature>
<keyword evidence="5 12" id="KW-0812">Transmembrane</keyword>
<dbReference type="CDD" id="cd23963">
    <property type="entry name" value="GT29_ST8SIA"/>
    <property type="match status" value="1"/>
</dbReference>
<gene>
    <name evidence="14" type="primary">LOC118410796</name>
</gene>
<dbReference type="Gene3D" id="3.90.1480.20">
    <property type="entry name" value="Glycosyl transferase family 29"/>
    <property type="match status" value="1"/>
</dbReference>
<feature type="transmembrane region" description="Helical" evidence="12">
    <location>
        <begin position="7"/>
        <end position="23"/>
    </location>
</feature>
<dbReference type="InterPro" id="IPR050943">
    <property type="entry name" value="Glycosyltr_29_Sialyltrsf"/>
</dbReference>
<dbReference type="Pfam" id="PF00777">
    <property type="entry name" value="Glyco_transf_29"/>
    <property type="match status" value="1"/>
</dbReference>
<keyword evidence="8" id="KW-0333">Golgi apparatus</keyword>
<reference evidence="13" key="1">
    <citation type="journal article" date="2020" name="Nat. Ecol. Evol.">
        <title>Deeply conserved synteny resolves early events in vertebrate evolution.</title>
        <authorList>
            <person name="Simakov O."/>
            <person name="Marletaz F."/>
            <person name="Yue J.X."/>
            <person name="O'Connell B."/>
            <person name="Jenkins J."/>
            <person name="Brandt A."/>
            <person name="Calef R."/>
            <person name="Tung C.H."/>
            <person name="Huang T.K."/>
            <person name="Schmutz J."/>
            <person name="Satoh N."/>
            <person name="Yu J.K."/>
            <person name="Putnam N.H."/>
            <person name="Green R.E."/>
            <person name="Rokhsar D.S."/>
        </authorList>
    </citation>
    <scope>NUCLEOTIDE SEQUENCE [LARGE SCALE GENOMIC DNA]</scope>
    <source>
        <strain evidence="13">S238N-H82</strain>
    </source>
</reference>
<dbReference type="PANTHER" id="PTHR11987:SF53">
    <property type="entry name" value="ALPHA-2,8-SIALYLTRANSFERASE 8F-LIKE"/>
    <property type="match status" value="1"/>
</dbReference>
<sequence length="755" mass="87762">MITTRRIKLMFCAVMFFGVWIYLQEQQAVAELSMSNLLKPETSKGFIERGRRFHRRLVPRKNISEINHRLSPFQVPSNKPRGSGLSRPLSHKVYAAKEYSPQTPSLSTHQPNKNNGRRRPRRPRGRIHHVNKTKKDNRRLSKLFVQHSEGLSNSPMFTTQSKNNIINNYSNVLEDDVLQTVGILTKKKSYFFSDDAVRTVAVDHLSFEKERRNLPGVTEELLLDMAMDSRLHRTTAKGKRTQDQIPFNFALRGSRSSTVYNQRLAKVAVKRQDMNDTDDRLQEQSNIVQKQNTPITKQQGSVSKEWIESMRIAKVLVQNANFKTDSQHISKVDVENSRIRDVYSHFVPKSLPHNSRNTEKDSDAIMNFLIHDMKTARTNSHMKKMERDRRSSPRLPVTTSNRKETEHYQLHPVSLRNPTEVISSDSHHVNSHGLNVDDAKADLLQLRNYLRHISDKRAQSPNNTVTSFEDFFDRFFNVSRIQRMQRVTKTYYDPRRHVIRFSDYDIFMEQCEKSDFTLRNTSRPCDVVRSPIKHYRTCAVVGNSGILLNSSCGSEIDAHDFVIRSNLPPVLNFRKDVGSKTNLTLINGIRLIQVHEQLESPDPAVRENMRELLGESPGMVFSYVLYMFGSQAFDRLQFIDEVLKQYNISVILAFPHESLLRRFRAGLFAWLSGGKWWKTPSTGMNNFALASTFCDRMSLYGYYPLKTYNNRTVPYHYYDRRKPSKRHEFTEEFETLQSLHKKRLVRHVVGTCSLV</sequence>
<keyword evidence="7 12" id="KW-1133">Transmembrane helix</keyword>
<dbReference type="InterPro" id="IPR038578">
    <property type="entry name" value="GT29-like_sf"/>
</dbReference>
<evidence type="ECO:0000256" key="4">
    <source>
        <dbReference type="ARBA" id="ARBA00022679"/>
    </source>
</evidence>
<feature type="compositionally biased region" description="Polar residues" evidence="11">
    <location>
        <begin position="100"/>
        <end position="114"/>
    </location>
</feature>
<accession>A0A9J7MIG7</accession>
<organism evidence="13 14">
    <name type="scientific">Branchiostoma floridae</name>
    <name type="common">Florida lancelet</name>
    <name type="synonym">Amphioxus</name>
    <dbReference type="NCBI Taxonomy" id="7739"/>
    <lineage>
        <taxon>Eukaryota</taxon>
        <taxon>Metazoa</taxon>
        <taxon>Chordata</taxon>
        <taxon>Cephalochordata</taxon>
        <taxon>Leptocardii</taxon>
        <taxon>Amphioxiformes</taxon>
        <taxon>Branchiostomatidae</taxon>
        <taxon>Branchiostoma</taxon>
    </lineage>
</organism>
<dbReference type="KEGG" id="bfo:118410796"/>
<dbReference type="PANTHER" id="PTHR11987">
    <property type="entry name" value="ALPHA-2,8-SIALYLTRANSFERASE"/>
    <property type="match status" value="1"/>
</dbReference>
<evidence type="ECO:0000256" key="2">
    <source>
        <dbReference type="ARBA" id="ARBA00006003"/>
    </source>
</evidence>
<evidence type="ECO:0000256" key="11">
    <source>
        <dbReference type="SAM" id="MobiDB-lite"/>
    </source>
</evidence>
<comment type="subcellular location">
    <subcellularLocation>
        <location evidence="1">Golgi apparatus membrane</location>
        <topology evidence="1">Single-pass type II membrane protein</topology>
    </subcellularLocation>
</comment>